<dbReference type="GO" id="GO:0005681">
    <property type="term" value="C:spliceosomal complex"/>
    <property type="evidence" value="ECO:0007669"/>
    <property type="project" value="UniProtKB-UniRule"/>
</dbReference>
<dbReference type="GO" id="GO:0000398">
    <property type="term" value="P:mRNA splicing, via spliceosome"/>
    <property type="evidence" value="ECO:0007669"/>
    <property type="project" value="UniProtKB-UniRule"/>
</dbReference>
<reference evidence="7 8" key="1">
    <citation type="submission" date="2015-11" db="EMBL/GenBank/DDBJ databases">
        <title>The genome of Debaryomyces fabryi.</title>
        <authorList>
            <person name="Tafer H."/>
            <person name="Lopandic K."/>
        </authorList>
    </citation>
    <scope>NUCLEOTIDE SEQUENCE [LARGE SCALE GENOMIC DNA]</scope>
    <source>
        <strain evidence="7 8">CBS 789</strain>
    </source>
</reference>
<dbReference type="Proteomes" id="UP000054251">
    <property type="component" value="Unassembled WGS sequence"/>
</dbReference>
<keyword evidence="8" id="KW-1185">Reference proteome</keyword>
<dbReference type="PANTHER" id="PTHR15818:SF2">
    <property type="entry name" value="G-PATCH DOMAIN AND KOW MOTIFS-CONTAINING PROTEIN"/>
    <property type="match status" value="1"/>
</dbReference>
<dbReference type="Pfam" id="PF12656">
    <property type="entry name" value="G-patch_2"/>
    <property type="match status" value="1"/>
</dbReference>
<feature type="compositionally biased region" description="Polar residues" evidence="5">
    <location>
        <begin position="42"/>
        <end position="61"/>
    </location>
</feature>
<dbReference type="InterPro" id="IPR026822">
    <property type="entry name" value="Spp2/MOS2_G-patch"/>
</dbReference>
<feature type="region of interest" description="Disordered" evidence="5">
    <location>
        <begin position="39"/>
        <end position="64"/>
    </location>
</feature>
<dbReference type="EMBL" id="LMYN01000002">
    <property type="protein sequence ID" value="KSA04056.1"/>
    <property type="molecule type" value="Genomic_DNA"/>
</dbReference>
<keyword evidence="3 4" id="KW-0539">Nucleus</keyword>
<dbReference type="InterPro" id="IPR045166">
    <property type="entry name" value="Spp2-like"/>
</dbReference>
<dbReference type="RefSeq" id="XP_015470158.1">
    <property type="nucleotide sequence ID" value="XM_015608965.1"/>
</dbReference>
<dbReference type="AlphaFoldDB" id="A0A0V1Q6E7"/>
<name>A0A0V1Q6E7_9ASCO</name>
<organism evidence="7 8">
    <name type="scientific">Debaryomyces fabryi</name>
    <dbReference type="NCBI Taxonomy" id="58627"/>
    <lineage>
        <taxon>Eukaryota</taxon>
        <taxon>Fungi</taxon>
        <taxon>Dikarya</taxon>
        <taxon>Ascomycota</taxon>
        <taxon>Saccharomycotina</taxon>
        <taxon>Pichiomycetes</taxon>
        <taxon>Debaryomycetaceae</taxon>
        <taxon>Debaryomyces</taxon>
    </lineage>
</organism>
<comment type="similarity">
    <text evidence="2 4">Belongs to the SPP2 family.</text>
</comment>
<proteinExistence type="inferred from homology"/>
<comment type="caution">
    <text evidence="7">The sequence shown here is derived from an EMBL/GenBank/DDBJ whole genome shotgun (WGS) entry which is preliminary data.</text>
</comment>
<evidence type="ECO:0000313" key="7">
    <source>
        <dbReference type="EMBL" id="KSA04056.1"/>
    </source>
</evidence>
<dbReference type="PANTHER" id="PTHR15818">
    <property type="entry name" value="G PATCH AND KOW-CONTAINING"/>
    <property type="match status" value="1"/>
</dbReference>
<keyword evidence="4" id="KW-0747">Spliceosome</keyword>
<gene>
    <name evidence="7" type="ORF">AC631_00135</name>
</gene>
<feature type="domain" description="Spp2/MOS2 G-patch" evidence="6">
    <location>
        <begin position="204"/>
        <end position="262"/>
    </location>
</feature>
<comment type="subcellular location">
    <subcellularLocation>
        <location evidence="1 4">Nucleus</location>
    </subcellularLocation>
</comment>
<evidence type="ECO:0000256" key="1">
    <source>
        <dbReference type="ARBA" id="ARBA00004123"/>
    </source>
</evidence>
<feature type="compositionally biased region" description="Basic and acidic residues" evidence="5">
    <location>
        <begin position="147"/>
        <end position="165"/>
    </location>
</feature>
<dbReference type="GeneID" id="26837144"/>
<protein>
    <recommendedName>
        <fullName evidence="4">Pre-mRNA-splicing factor</fullName>
    </recommendedName>
</protein>
<keyword evidence="4" id="KW-0508">mRNA splicing</keyword>
<feature type="region of interest" description="Disordered" evidence="5">
    <location>
        <begin position="132"/>
        <end position="165"/>
    </location>
</feature>
<evidence type="ECO:0000313" key="8">
    <source>
        <dbReference type="Proteomes" id="UP000054251"/>
    </source>
</evidence>
<keyword evidence="4" id="KW-0507">mRNA processing</keyword>
<dbReference type="OrthoDB" id="5577072at2759"/>
<sequence length="290" mass="32329">MAGFQMSLKKDKVNKPNLQTKPKISFAFGASKANIVPKKPLSSLQKNGTIRPNHNTLLGSESESEDENAVVAIDSFDKKKGGAIAGNKAVNYKITEPLTIKPTTANRDWKEEIRKKQSSMYVPNLEHRQKVVPKDDNNLQFGLSVPDKSHSEEPAKDAEPNEHLSKEERIRISLLKGEELDDKGLIIPIRREDEIVEQDISSKPDEDSIEQYKEVPVDQFGAALLRGMGWKQNKSKSVESSGMPLLERRKKGVLLGIGAKAVEDELMADLSGKRGAKFDIPVIRKDKHNK</sequence>
<accession>A0A0V1Q6E7</accession>
<evidence type="ECO:0000256" key="2">
    <source>
        <dbReference type="ARBA" id="ARBA00008576"/>
    </source>
</evidence>
<evidence type="ECO:0000256" key="5">
    <source>
        <dbReference type="SAM" id="MobiDB-lite"/>
    </source>
</evidence>
<evidence type="ECO:0000259" key="6">
    <source>
        <dbReference type="Pfam" id="PF12656"/>
    </source>
</evidence>
<comment type="function">
    <text evidence="4">Involved in spliceosome maturation and the first step of pre-mRNA splicing.</text>
</comment>
<evidence type="ECO:0000256" key="3">
    <source>
        <dbReference type="ARBA" id="ARBA00023242"/>
    </source>
</evidence>
<evidence type="ECO:0000256" key="4">
    <source>
        <dbReference type="RuleBase" id="RU369096"/>
    </source>
</evidence>